<dbReference type="InParanoid" id="H2AZT8"/>
<dbReference type="KEGG" id="kaf:KAFR_0I01070"/>
<sequence>MSDSSSDDDFGNFSDASIEDTHLEEDVALLTGSEVIESSINDLFGDVEVNVGRDAIEQDCKLQDLLHDERTRVIYEEIFQNRYVSPPFIWEKSHIRATMLHILGVVDPLTVQNSTKEENIEFKPLDDSLFSKICKIIDETDSKISPTILKNSFNIKYLPKLSTLSQEEEQMEQEANIPNLLSLMTDKNINLKDYHDELCHAIDLLSVRLKTLNKEQEELVESKLTLEGVVTNLSGHSQRLQRNEIAWYKKKTQQHAKWKKFSWVSR</sequence>
<evidence type="ECO:0000313" key="2">
    <source>
        <dbReference type="Proteomes" id="UP000005220"/>
    </source>
</evidence>
<dbReference type="HOGENOM" id="CLU_055503_0_0_1"/>
<reference evidence="1 2" key="1">
    <citation type="journal article" date="2011" name="Proc. Natl. Acad. Sci. U.S.A.">
        <title>Evolutionary erosion of yeast sex chromosomes by mating-type switching accidents.</title>
        <authorList>
            <person name="Gordon J.L."/>
            <person name="Armisen D."/>
            <person name="Proux-Wera E."/>
            <person name="Oheigeartaigh S.S."/>
            <person name="Byrne K.P."/>
            <person name="Wolfe K.H."/>
        </authorList>
    </citation>
    <scope>NUCLEOTIDE SEQUENCE [LARGE SCALE GENOMIC DNA]</scope>
    <source>
        <strain evidence="2">ATCC 22294 / BCRC 22015 / CBS 2517 / CECT 1963 / NBRC 1671 / NRRL Y-8276</strain>
    </source>
</reference>
<keyword evidence="2" id="KW-1185">Reference proteome</keyword>
<dbReference type="AlphaFoldDB" id="H2AZT8"/>
<dbReference type="GeneID" id="13883524"/>
<accession>H2AZT8</accession>
<protein>
    <submittedName>
        <fullName evidence="1">Uncharacterized protein</fullName>
    </submittedName>
</protein>
<dbReference type="GO" id="GO:0035653">
    <property type="term" value="P:clathrin-coated vesicle cargo loading, AP-1-mediated"/>
    <property type="evidence" value="ECO:0007669"/>
    <property type="project" value="EnsemblFungi"/>
</dbReference>
<proteinExistence type="predicted"/>
<dbReference type="GO" id="GO:0031503">
    <property type="term" value="P:protein-containing complex localization"/>
    <property type="evidence" value="ECO:0007669"/>
    <property type="project" value="EnsemblFungi"/>
</dbReference>
<dbReference type="RefSeq" id="XP_003959023.1">
    <property type="nucleotide sequence ID" value="XM_003958974.1"/>
</dbReference>
<evidence type="ECO:0000313" key="1">
    <source>
        <dbReference type="EMBL" id="CCF59888.1"/>
    </source>
</evidence>
<organism evidence="1 2">
    <name type="scientific">Kazachstania africana (strain ATCC 22294 / BCRC 22015 / CBS 2517 / CECT 1963 / NBRC 1671 / NRRL Y-8276)</name>
    <name type="common">Yeast</name>
    <name type="synonym">Kluyveromyces africanus</name>
    <dbReference type="NCBI Taxonomy" id="1071382"/>
    <lineage>
        <taxon>Eukaryota</taxon>
        <taxon>Fungi</taxon>
        <taxon>Dikarya</taxon>
        <taxon>Ascomycota</taxon>
        <taxon>Saccharomycotina</taxon>
        <taxon>Saccharomycetes</taxon>
        <taxon>Saccharomycetales</taxon>
        <taxon>Saccharomycetaceae</taxon>
        <taxon>Kazachstania</taxon>
    </lineage>
</organism>
<gene>
    <name evidence="1" type="primary">KAFR0I01070</name>
    <name evidence="1" type="ORF">KAFR_0I01070</name>
</gene>
<name>H2AZT8_KAZAF</name>
<dbReference type="Proteomes" id="UP000005220">
    <property type="component" value="Chromosome 9"/>
</dbReference>
<dbReference type="STRING" id="1071382.H2AZT8"/>
<dbReference type="eggNOG" id="ENOG502RZ92">
    <property type="taxonomic scope" value="Eukaryota"/>
</dbReference>
<dbReference type="EMBL" id="HE650829">
    <property type="protein sequence ID" value="CCF59888.1"/>
    <property type="molecule type" value="Genomic_DNA"/>
</dbReference>
<dbReference type="OrthoDB" id="5378975at2759"/>
<dbReference type="FunCoup" id="H2AZT8">
    <property type="interactions" value="29"/>
</dbReference>